<dbReference type="SUPFAM" id="SSF51569">
    <property type="entry name" value="Aldolase"/>
    <property type="match status" value="1"/>
</dbReference>
<dbReference type="EC" id="4.1.2.13" evidence="1"/>
<comment type="catalytic activity">
    <reaction evidence="1">
        <text>beta-D-fructose 1,6-bisphosphate = D-glyceraldehyde 3-phosphate + dihydroxyacetone phosphate</text>
        <dbReference type="Rhea" id="RHEA:14729"/>
        <dbReference type="ChEBI" id="CHEBI:32966"/>
        <dbReference type="ChEBI" id="CHEBI:57642"/>
        <dbReference type="ChEBI" id="CHEBI:59776"/>
        <dbReference type="EC" id="4.1.2.13"/>
    </reaction>
</comment>
<reference evidence="3" key="1">
    <citation type="submission" date="2023-06" db="EMBL/GenBank/DDBJ databases">
        <authorList>
            <person name="Noh H."/>
        </authorList>
    </citation>
    <scope>NUCLEOTIDE SEQUENCE</scope>
    <source>
        <strain evidence="3">DUCC20226</strain>
    </source>
</reference>
<dbReference type="InterPro" id="IPR013785">
    <property type="entry name" value="Aldolase_TIM"/>
</dbReference>
<feature type="domain" description="NAD(P)-binding" evidence="2">
    <location>
        <begin position="281"/>
        <end position="442"/>
    </location>
</feature>
<dbReference type="GO" id="GO:0004332">
    <property type="term" value="F:fructose-bisphosphate aldolase activity"/>
    <property type="evidence" value="ECO:0007669"/>
    <property type="project" value="UniProtKB-EC"/>
</dbReference>
<keyword evidence="1" id="KW-0324">Glycolysis</keyword>
<dbReference type="Gene3D" id="3.40.50.720">
    <property type="entry name" value="NAD(P)-binding Rossmann-like Domain"/>
    <property type="match status" value="1"/>
</dbReference>
<dbReference type="PANTHER" id="PTHR43103:SF3">
    <property type="entry name" value="ADP-L-GLYCERO-D-MANNO-HEPTOSE-6-EPIMERASE"/>
    <property type="match status" value="1"/>
</dbReference>
<dbReference type="PANTHER" id="PTHR43103">
    <property type="entry name" value="NUCLEOSIDE-DIPHOSPHATE-SUGAR EPIMERASE"/>
    <property type="match status" value="1"/>
</dbReference>
<keyword evidence="4" id="KW-1185">Reference proteome</keyword>
<dbReference type="AlphaFoldDB" id="A0AAD9VYC8"/>
<dbReference type="Pfam" id="PF01116">
    <property type="entry name" value="F_bP_aldolase"/>
    <property type="match status" value="1"/>
</dbReference>
<dbReference type="InterPro" id="IPR036291">
    <property type="entry name" value="NAD(P)-bd_dom_sf"/>
</dbReference>
<evidence type="ECO:0000259" key="2">
    <source>
        <dbReference type="Pfam" id="PF16363"/>
    </source>
</evidence>
<proteinExistence type="inferred from homology"/>
<keyword evidence="1" id="KW-0479">Metal-binding</keyword>
<comment type="pathway">
    <text evidence="1">Carbohydrate degradation; glycolysis; D-glyceraldehyde 3-phosphate and glycerone phosphate from D-glucose: step 4/4.</text>
</comment>
<dbReference type="Gene3D" id="3.20.20.70">
    <property type="entry name" value="Aldolase class I"/>
    <property type="match status" value="1"/>
</dbReference>
<dbReference type="CDD" id="cd00947">
    <property type="entry name" value="TBP_aldolase_IIB"/>
    <property type="match status" value="1"/>
</dbReference>
<comment type="function">
    <text evidence="1">Catalyzes the aldol condensation of dihydroxyacetone phosphate (DHAP or glycerone-phosphate) with glyceraldehyde 3-phosphate (G3P) to form fructose 1,6-bisphosphate (FBP) in gluconeogenesis and the reverse reaction in glycolysis.</text>
</comment>
<dbReference type="GO" id="GO:0008270">
    <property type="term" value="F:zinc ion binding"/>
    <property type="evidence" value="ECO:0007669"/>
    <property type="project" value="UniProtKB-UniRule"/>
</dbReference>
<organism evidence="3 4">
    <name type="scientific">Phomopsis amygdali</name>
    <name type="common">Fusicoccum amygdali</name>
    <dbReference type="NCBI Taxonomy" id="1214568"/>
    <lineage>
        <taxon>Eukaryota</taxon>
        <taxon>Fungi</taxon>
        <taxon>Dikarya</taxon>
        <taxon>Ascomycota</taxon>
        <taxon>Pezizomycotina</taxon>
        <taxon>Sordariomycetes</taxon>
        <taxon>Sordariomycetidae</taxon>
        <taxon>Diaporthales</taxon>
        <taxon>Diaporthaceae</taxon>
        <taxon>Diaporthe</taxon>
    </lineage>
</organism>
<sequence length="597" mass="65682">MEWKKENKTYQILKAAEEGGYGVLAAIAYNIESILGLIRAAEAKRSPLILQVFPWAITYSDGLLVHAAAQRARQASVPVSIHLDHAQDEELIKHAAANLPFDSIMVDMSHYEMDENLRKTRELVAFCNQHKITTEAEPGRIEGGEDGIADTADLEGALTTPEQVEDFIATGIDFLAPAFGNVHGDYGPRGPVLEYDRLAKIRETIAGRVRLVVHGTNDWSEEVTKKCVAGGCVKVNVNKLVLLDYQNYLKANASSKSITVLMEEGTKEIQTLTEWAMDNVIITGAGGMIGPMLAQRLHNDGYNLILTDIVEPKPPKGGSPETVKCLKGDITDAAFVKTLLDAAQPLHAIFIFHGIMSAGSEADFDLSMRVNVESVRKLLLAVRDLPQAPVRVVYSSSQAVYGQPLPKVITDDVTPTPEGTYGAHKYSTEIIINDMHRKGFIDAFTVRFPTVVVRAGAPSNAAPSFLSGMIREPMKGEECVIPLTDRSYKTYVCSPSSTIENLVRVLNLKSDALPKHQRHIMFPGVATTIQDLMDALAKYGGEDKLKLLKEETNPTFERILRSWPEDFDPSTPDRLGLLRDKNAEDLVKEYIDSLSAQ</sequence>
<dbReference type="Pfam" id="PF16363">
    <property type="entry name" value="GDP_Man_Dehyd"/>
    <property type="match status" value="1"/>
</dbReference>
<evidence type="ECO:0000256" key="1">
    <source>
        <dbReference type="RuleBase" id="RU366023"/>
    </source>
</evidence>
<dbReference type="InterPro" id="IPR016040">
    <property type="entry name" value="NAD(P)-bd_dom"/>
</dbReference>
<dbReference type="SUPFAM" id="SSF51735">
    <property type="entry name" value="NAD(P)-binding Rossmann-fold domains"/>
    <property type="match status" value="1"/>
</dbReference>
<protein>
    <recommendedName>
        <fullName evidence="1">Fructose-bisphosphate aldolase</fullName>
        <shortName evidence="1">FBP aldolase</shortName>
        <ecNumber evidence="1">4.1.2.13</ecNumber>
    </recommendedName>
</protein>
<dbReference type="Gene3D" id="3.90.25.10">
    <property type="entry name" value="UDP-galactose 4-epimerase, domain 1"/>
    <property type="match status" value="1"/>
</dbReference>
<dbReference type="Proteomes" id="UP001265746">
    <property type="component" value="Unassembled WGS sequence"/>
</dbReference>
<dbReference type="InterPro" id="IPR000771">
    <property type="entry name" value="FBA_II"/>
</dbReference>
<comment type="caution">
    <text evidence="3">The sequence shown here is derived from an EMBL/GenBank/DDBJ whole genome shotgun (WGS) entry which is preliminary data.</text>
</comment>
<name>A0AAD9VYC8_PHOAM</name>
<keyword evidence="1" id="KW-0456">Lyase</keyword>
<accession>A0AAD9VYC8</accession>
<gene>
    <name evidence="3" type="ORF">N8I77_012798</name>
</gene>
<comment type="similarity">
    <text evidence="1">Belongs to the class II fructose-bisphosphate aldolase family.</text>
</comment>
<evidence type="ECO:0000313" key="3">
    <source>
        <dbReference type="EMBL" id="KAK2596913.1"/>
    </source>
</evidence>
<dbReference type="GO" id="GO:0006096">
    <property type="term" value="P:glycolytic process"/>
    <property type="evidence" value="ECO:0007669"/>
    <property type="project" value="UniProtKB-KW"/>
</dbReference>
<keyword evidence="1" id="KW-0862">Zinc</keyword>
<dbReference type="EMBL" id="JAUJFL010000010">
    <property type="protein sequence ID" value="KAK2596913.1"/>
    <property type="molecule type" value="Genomic_DNA"/>
</dbReference>
<comment type="cofactor">
    <cofactor evidence="1">
        <name>Zn(2+)</name>
        <dbReference type="ChEBI" id="CHEBI:29105"/>
    </cofactor>
    <text evidence="1">Binds 2 Zn(2+) ions per subunit. One is catalytic and the other provides a structural contribution.</text>
</comment>
<evidence type="ECO:0000313" key="4">
    <source>
        <dbReference type="Proteomes" id="UP001265746"/>
    </source>
</evidence>